<feature type="domain" description="Connexin cysteine-rich" evidence="8">
    <location>
        <begin position="153"/>
        <end position="222"/>
    </location>
</feature>
<dbReference type="GO" id="GO:0007267">
    <property type="term" value="P:cell-cell signaling"/>
    <property type="evidence" value="ECO:0007669"/>
    <property type="project" value="TreeGrafter"/>
</dbReference>
<evidence type="ECO:0000256" key="5">
    <source>
        <dbReference type="ARBA" id="ARBA00023136"/>
    </source>
</evidence>
<feature type="transmembrane region" description="Helical" evidence="6">
    <location>
        <begin position="199"/>
        <end position="224"/>
    </location>
</feature>
<dbReference type="PANTHER" id="PTHR11984:SF109">
    <property type="entry name" value="CONNEXIN 28.1-RELATED"/>
    <property type="match status" value="1"/>
</dbReference>
<dbReference type="InterPro" id="IPR013092">
    <property type="entry name" value="Connexin_N"/>
</dbReference>
<reference evidence="9" key="2">
    <citation type="submission" date="2025-09" db="UniProtKB">
        <authorList>
            <consortium name="Ensembl"/>
        </authorList>
    </citation>
    <scope>IDENTIFICATION</scope>
</reference>
<dbReference type="Proteomes" id="UP000694546">
    <property type="component" value="Chromosome 21"/>
</dbReference>
<evidence type="ECO:0000256" key="3">
    <source>
        <dbReference type="ARBA" id="ARBA00022692"/>
    </source>
</evidence>
<feature type="transmembrane region" description="Helical" evidence="6">
    <location>
        <begin position="20"/>
        <end position="41"/>
    </location>
</feature>
<dbReference type="OMA" id="ISFVHYW"/>
<dbReference type="InterPro" id="IPR000500">
    <property type="entry name" value="Connexin"/>
</dbReference>
<feature type="transmembrane region" description="Helical" evidence="6">
    <location>
        <begin position="143"/>
        <end position="164"/>
    </location>
</feature>
<sequence length="278" mass="31687">MGDWSSLSELLDKVQAHSTVVGKIWMSVLLVFRILVLGVAADEVWGDEQSHFFCNNEEPGCTLACYNWMFPVSYIRYWVLQILLVSTPTLVYLGHAVHVIHRERRLRERLQGHDKGAADALRKPKYTDDRGKIVIKGILLRSYLAQLVVKILLEVGFVVGQFYLYDSPFMVPYFHCREDPCPPRIGVECFISRPTEKSIFVVFMLVVAGVSVFLNLLEILYLLCARKRQGQKKKRAALTNQEHYLSGKDLKLSGPVWPAQHLNIKNSVITALGLLSER</sequence>
<evidence type="ECO:0000256" key="2">
    <source>
        <dbReference type="ARBA" id="ARBA00022475"/>
    </source>
</evidence>
<dbReference type="GO" id="GO:0005922">
    <property type="term" value="C:connexin complex"/>
    <property type="evidence" value="ECO:0007669"/>
    <property type="project" value="InterPro"/>
</dbReference>
<dbReference type="InterPro" id="IPR019570">
    <property type="entry name" value="Connexin_CCC"/>
</dbReference>
<dbReference type="Pfam" id="PF00029">
    <property type="entry name" value="Connexin"/>
    <property type="match status" value="1"/>
</dbReference>
<keyword evidence="10" id="KW-1185">Reference proteome</keyword>
<accession>A0A8C5CU94</accession>
<dbReference type="InterPro" id="IPR038359">
    <property type="entry name" value="Connexin_N_sf"/>
</dbReference>
<feature type="transmembrane region" description="Helical" evidence="6">
    <location>
        <begin position="78"/>
        <end position="100"/>
    </location>
</feature>
<dbReference type="Ensembl" id="ENSGMOT00000076702.1">
    <property type="protein sequence ID" value="ENSGMOP00000066271.1"/>
    <property type="gene ID" value="ENSGMOG00000030339.1"/>
</dbReference>
<keyword evidence="2" id="KW-1003">Cell membrane</keyword>
<keyword evidence="4 6" id="KW-1133">Transmembrane helix</keyword>
<dbReference type="PANTHER" id="PTHR11984">
    <property type="entry name" value="CONNEXIN"/>
    <property type="match status" value="1"/>
</dbReference>
<evidence type="ECO:0000256" key="1">
    <source>
        <dbReference type="ARBA" id="ARBA00004651"/>
    </source>
</evidence>
<evidence type="ECO:0000256" key="6">
    <source>
        <dbReference type="SAM" id="Phobius"/>
    </source>
</evidence>
<dbReference type="GeneTree" id="ENSGT01150000286930"/>
<dbReference type="GO" id="GO:0005243">
    <property type="term" value="F:gap junction channel activity"/>
    <property type="evidence" value="ECO:0007669"/>
    <property type="project" value="TreeGrafter"/>
</dbReference>
<dbReference type="PRINTS" id="PR00206">
    <property type="entry name" value="CONNEXIN"/>
</dbReference>
<organism evidence="9 10">
    <name type="scientific">Gadus morhua</name>
    <name type="common">Atlantic cod</name>
    <dbReference type="NCBI Taxonomy" id="8049"/>
    <lineage>
        <taxon>Eukaryota</taxon>
        <taxon>Metazoa</taxon>
        <taxon>Chordata</taxon>
        <taxon>Craniata</taxon>
        <taxon>Vertebrata</taxon>
        <taxon>Euteleostomi</taxon>
        <taxon>Actinopterygii</taxon>
        <taxon>Neopterygii</taxon>
        <taxon>Teleostei</taxon>
        <taxon>Neoteleostei</taxon>
        <taxon>Acanthomorphata</taxon>
        <taxon>Zeiogadaria</taxon>
        <taxon>Gadariae</taxon>
        <taxon>Gadiformes</taxon>
        <taxon>Gadoidei</taxon>
        <taxon>Gadidae</taxon>
        <taxon>Gadus</taxon>
    </lineage>
</organism>
<dbReference type="Gene3D" id="1.20.1440.80">
    <property type="entry name" value="Gap junction channel protein cysteine-rich domain"/>
    <property type="match status" value="1"/>
</dbReference>
<reference evidence="9" key="1">
    <citation type="submission" date="2025-08" db="UniProtKB">
        <authorList>
            <consortium name="Ensembl"/>
        </authorList>
    </citation>
    <scope>IDENTIFICATION</scope>
</reference>
<keyword evidence="5 6" id="KW-0472">Membrane</keyword>
<protein>
    <submittedName>
        <fullName evidence="9">Connexin 32.3</fullName>
    </submittedName>
</protein>
<proteinExistence type="predicted"/>
<dbReference type="AlphaFoldDB" id="A0A8C5CU94"/>
<evidence type="ECO:0000259" key="7">
    <source>
        <dbReference type="SMART" id="SM00037"/>
    </source>
</evidence>
<dbReference type="SMART" id="SM00037">
    <property type="entry name" value="CNX"/>
    <property type="match status" value="1"/>
</dbReference>
<evidence type="ECO:0000256" key="4">
    <source>
        <dbReference type="ARBA" id="ARBA00022989"/>
    </source>
</evidence>
<name>A0A8C5CU94_GADMO</name>
<dbReference type="KEGG" id="gmh:115534582"/>
<evidence type="ECO:0000313" key="10">
    <source>
        <dbReference type="Proteomes" id="UP000694546"/>
    </source>
</evidence>
<comment type="subcellular location">
    <subcellularLocation>
        <location evidence="1">Cell membrane</location>
        <topology evidence="1">Multi-pass membrane protein</topology>
    </subcellularLocation>
</comment>
<evidence type="ECO:0000259" key="8">
    <source>
        <dbReference type="SMART" id="SM01089"/>
    </source>
</evidence>
<feature type="domain" description="Connexin N-terminal" evidence="7">
    <location>
        <begin position="43"/>
        <end position="76"/>
    </location>
</feature>
<keyword evidence="3 6" id="KW-0812">Transmembrane</keyword>
<evidence type="ECO:0000313" key="9">
    <source>
        <dbReference type="Ensembl" id="ENSGMOP00000066271.1"/>
    </source>
</evidence>
<dbReference type="SMART" id="SM01089">
    <property type="entry name" value="Connexin_CCC"/>
    <property type="match status" value="1"/>
</dbReference>